<keyword evidence="13" id="KW-1185">Reference proteome</keyword>
<dbReference type="AlphaFoldDB" id="A0A2V0P9U4"/>
<dbReference type="FunCoup" id="A0A2V0P9U4">
    <property type="interactions" value="2017"/>
</dbReference>
<keyword evidence="4" id="KW-0863">Zinc-finger</keyword>
<dbReference type="GO" id="GO:0007033">
    <property type="term" value="P:vacuole organization"/>
    <property type="evidence" value="ECO:0007669"/>
    <property type="project" value="TreeGrafter"/>
</dbReference>
<keyword evidence="7" id="KW-0472">Membrane</keyword>
<feature type="region of interest" description="Disordered" evidence="9">
    <location>
        <begin position="317"/>
        <end position="337"/>
    </location>
</feature>
<dbReference type="InterPro" id="IPR000547">
    <property type="entry name" value="Clathrin_H-chain/VPS_repeat"/>
</dbReference>
<feature type="repeat" description="CHCR" evidence="8">
    <location>
        <begin position="447"/>
        <end position="633"/>
    </location>
</feature>
<dbReference type="Proteomes" id="UP000247498">
    <property type="component" value="Unassembled WGS sequence"/>
</dbReference>
<dbReference type="GO" id="GO:0007032">
    <property type="term" value="P:endosome organization"/>
    <property type="evidence" value="ECO:0007669"/>
    <property type="project" value="TreeGrafter"/>
</dbReference>
<sequence>MSFAFKRFNFFARRDVPGHALPPSAAAVATGGGRVFAAADGALHVLDESFSAVAVIPAFGHKLLLLAWAEVRQHSYLVAVGVEEPGVSTAALKVWDGAKLAALKPPAGAGAGGAAAPPQQQLAPLKTTRLFSSKYPEAEPTALAATDAAAPSLTVAVGLGSGMVYVFQGDLSKGGRLHHASKLSARPERGDLWAVAALSFPPPGRGASAAGAGAAAAAAADAAAGDRDALWLFAATESQTLAFNLADGSKNILDPAGLADPRCAALKGPLLVVAREDALYDYTVDTRAGCTVFDGHKQWLATFRRHLALVVSDRPGGSGAGAADGPPSPSAQGAGAGAGEGGASLMLIDVRNKLVAGGFPLGAAGAAWVVPLGDEVFVATRGGALAAFKEIELSAQLDVLFKRSLHKLALDLALAQGADEATLASIRQRWGDHLYSKGEYDAAAGQYLGTIGHLEPSYVIRRFLDAQRIHALTSYLEALHSRGLAGADHTTLLLNCYTKLRDSEKLDAFINGAGPGAGAGAGAAPAGGSPVHVGARGGGGRPAAGAGAGAGAAPPFDLETAFRVLRGAGYYGHALAVAARAGQAEWRLDVLLEDTAAFDDAIALIETLPRPQRASALQRYGKSLINARPEATTRILMDLCLAPEGADAAAAAAQGGGGGGGGGGAFVAAVSDFSQLYSEKPTALTLLCEFVVNSQLSPPGERALYHTLLELYLADHLPDEPDEYHGSSTGAAGGGGGGGAGAAGASGKPPLSKGAQLRRDKARELLQRGWQPHMGAPLYDPEHALVLCRLADFGPGLVFLYERQRAYREALQVYMASRDLAGVIQCCLSHGDARAGGEPALWADALNYLASLEGEDALPALRELLSHIEGGSLLPPLVIVQSLAANPSLRVDMVKGLVGRALAAETAAIERDSEAAAKLASDTAAVAGEVARLRTQPHVFQNSRCSATGQPLELPVVHFLCGHSFNLRSLGENDRECPLCAADFKRVLEIRRNMRAGALQQDRFFSELREAPDGFSVVADAFGRGLMNLTAAGLAAQAGPPPHLPPQGLL</sequence>
<protein>
    <submittedName>
        <fullName evidence="12">Uncharacterized protein</fullName>
    </submittedName>
</protein>
<evidence type="ECO:0000256" key="8">
    <source>
        <dbReference type="PROSITE-ProRule" id="PRU01006"/>
    </source>
</evidence>
<organism evidence="12 13">
    <name type="scientific">Raphidocelis subcapitata</name>
    <dbReference type="NCBI Taxonomy" id="307507"/>
    <lineage>
        <taxon>Eukaryota</taxon>
        <taxon>Viridiplantae</taxon>
        <taxon>Chlorophyta</taxon>
        <taxon>core chlorophytes</taxon>
        <taxon>Chlorophyceae</taxon>
        <taxon>CS clade</taxon>
        <taxon>Sphaeropleales</taxon>
        <taxon>Selenastraceae</taxon>
        <taxon>Raphidocelis</taxon>
    </lineage>
</organism>
<dbReference type="InterPro" id="IPR057307">
    <property type="entry name" value="PEP5_VPS11_N"/>
</dbReference>
<dbReference type="InterPro" id="IPR024763">
    <property type="entry name" value="VPS11_C"/>
</dbReference>
<dbReference type="Pfam" id="PF23356">
    <property type="entry name" value="TPR_PEP5_VPS11"/>
    <property type="match status" value="2"/>
</dbReference>
<evidence type="ECO:0000256" key="4">
    <source>
        <dbReference type="ARBA" id="ARBA00022771"/>
    </source>
</evidence>
<keyword evidence="3" id="KW-0479">Metal-binding</keyword>
<dbReference type="PANTHER" id="PTHR23323:SF24">
    <property type="entry name" value="VACUOLAR PROTEIN SORTING-ASSOCIATED PROTEIN 11 HOMOLOG"/>
    <property type="match status" value="1"/>
</dbReference>
<comment type="caution">
    <text evidence="12">The sequence shown here is derived from an EMBL/GenBank/DDBJ whole genome shotgun (WGS) entry which is preliminary data.</text>
</comment>
<feature type="compositionally biased region" description="Low complexity" evidence="9">
    <location>
        <begin position="323"/>
        <end position="333"/>
    </location>
</feature>
<evidence type="ECO:0000259" key="10">
    <source>
        <dbReference type="Pfam" id="PF12451"/>
    </source>
</evidence>
<dbReference type="InParanoid" id="A0A2V0P9U4"/>
<dbReference type="GO" id="GO:0006886">
    <property type="term" value="P:intracellular protein transport"/>
    <property type="evidence" value="ECO:0007669"/>
    <property type="project" value="UniProtKB-UniRule"/>
</dbReference>
<dbReference type="InterPro" id="IPR057308">
    <property type="entry name" value="CHCR_PEP5_VPS11"/>
</dbReference>
<evidence type="ECO:0000313" key="13">
    <source>
        <dbReference type="Proteomes" id="UP000247498"/>
    </source>
</evidence>
<gene>
    <name evidence="12" type="ORF">Rsub_06186</name>
</gene>
<reference evidence="12 13" key="1">
    <citation type="journal article" date="2018" name="Sci. Rep.">
        <title>Raphidocelis subcapitata (=Pseudokirchneriella subcapitata) provides an insight into genome evolution and environmental adaptations in the Sphaeropleales.</title>
        <authorList>
            <person name="Suzuki S."/>
            <person name="Yamaguchi H."/>
            <person name="Nakajima N."/>
            <person name="Kawachi M."/>
        </authorList>
    </citation>
    <scope>NUCLEOTIDE SEQUENCE [LARGE SCALE GENOMIC DNA]</scope>
    <source>
        <strain evidence="12 13">NIES-35</strain>
    </source>
</reference>
<keyword evidence="2" id="KW-0813">Transport</keyword>
<evidence type="ECO:0000256" key="5">
    <source>
        <dbReference type="ARBA" id="ARBA00022833"/>
    </source>
</evidence>
<dbReference type="EMBL" id="BDRX01000046">
    <property type="protein sequence ID" value="GBF93937.1"/>
    <property type="molecule type" value="Genomic_DNA"/>
</dbReference>
<evidence type="ECO:0000256" key="6">
    <source>
        <dbReference type="ARBA" id="ARBA00022927"/>
    </source>
</evidence>
<dbReference type="GO" id="GO:0030897">
    <property type="term" value="C:HOPS complex"/>
    <property type="evidence" value="ECO:0007669"/>
    <property type="project" value="TreeGrafter"/>
</dbReference>
<name>A0A2V0P9U4_9CHLO</name>
<dbReference type="CDD" id="cd16688">
    <property type="entry name" value="RING-H2_Vps11"/>
    <property type="match status" value="1"/>
</dbReference>
<dbReference type="GO" id="GO:0006904">
    <property type="term" value="P:vesicle docking involved in exocytosis"/>
    <property type="evidence" value="ECO:0007669"/>
    <property type="project" value="TreeGrafter"/>
</dbReference>
<dbReference type="GO" id="GO:0008270">
    <property type="term" value="F:zinc ion binding"/>
    <property type="evidence" value="ECO:0007669"/>
    <property type="project" value="UniProtKB-KW"/>
</dbReference>
<dbReference type="Pfam" id="PF12451">
    <property type="entry name" value="VPS11_C"/>
    <property type="match status" value="1"/>
</dbReference>
<dbReference type="STRING" id="307507.A0A2V0P9U4"/>
<evidence type="ECO:0000256" key="1">
    <source>
        <dbReference type="ARBA" id="ARBA00004184"/>
    </source>
</evidence>
<evidence type="ECO:0000256" key="3">
    <source>
        <dbReference type="ARBA" id="ARBA00022723"/>
    </source>
</evidence>
<dbReference type="OrthoDB" id="26184at2759"/>
<dbReference type="PANTHER" id="PTHR23323">
    <property type="entry name" value="VACUOLAR PROTEIN SORTING-ASSOCIATED PROTEIN"/>
    <property type="match status" value="1"/>
</dbReference>
<accession>A0A2V0P9U4</accession>
<feature type="compositionally biased region" description="Gly residues" evidence="9">
    <location>
        <begin position="731"/>
        <end position="744"/>
    </location>
</feature>
<evidence type="ECO:0000256" key="7">
    <source>
        <dbReference type="ARBA" id="ARBA00023136"/>
    </source>
</evidence>
<feature type="domain" description="Vacuolar protein sorting protein 11 C-terminal" evidence="10">
    <location>
        <begin position="985"/>
        <end position="1028"/>
    </location>
</feature>
<keyword evidence="5" id="KW-0862">Zinc</keyword>
<dbReference type="GO" id="GO:0005768">
    <property type="term" value="C:endosome"/>
    <property type="evidence" value="ECO:0007669"/>
    <property type="project" value="TreeGrafter"/>
</dbReference>
<dbReference type="Pfam" id="PF23341">
    <property type="entry name" value="PEP5_VPS11_N"/>
    <property type="match status" value="1"/>
</dbReference>
<evidence type="ECO:0000259" key="11">
    <source>
        <dbReference type="Pfam" id="PF23341"/>
    </source>
</evidence>
<keyword evidence="6" id="KW-0653">Protein transport</keyword>
<dbReference type="GO" id="GO:0048284">
    <property type="term" value="P:organelle fusion"/>
    <property type="evidence" value="ECO:0007669"/>
    <property type="project" value="TreeGrafter"/>
</dbReference>
<dbReference type="GO" id="GO:0030674">
    <property type="term" value="F:protein-macromolecule adaptor activity"/>
    <property type="evidence" value="ECO:0007669"/>
    <property type="project" value="TreeGrafter"/>
</dbReference>
<evidence type="ECO:0000256" key="2">
    <source>
        <dbReference type="ARBA" id="ARBA00022448"/>
    </source>
</evidence>
<dbReference type="PROSITE" id="PS50236">
    <property type="entry name" value="CHCR"/>
    <property type="match status" value="1"/>
</dbReference>
<feature type="region of interest" description="Disordered" evidence="9">
    <location>
        <begin position="720"/>
        <end position="757"/>
    </location>
</feature>
<proteinExistence type="predicted"/>
<evidence type="ECO:0000313" key="12">
    <source>
        <dbReference type="EMBL" id="GBF93937.1"/>
    </source>
</evidence>
<comment type="subcellular location">
    <subcellularLocation>
        <location evidence="1">Endomembrane system</location>
        <topology evidence="1">Peripheral membrane protein</topology>
    </subcellularLocation>
</comment>
<feature type="domain" description="PEP5/VPS11 N-terminal" evidence="11">
    <location>
        <begin position="6"/>
        <end position="390"/>
    </location>
</feature>
<evidence type="ECO:0000256" key="9">
    <source>
        <dbReference type="SAM" id="MobiDB-lite"/>
    </source>
</evidence>